<accession>Q9R482</accession>
<geneLocation type="plasmid" evidence="1">
    <name>Ti</name>
</geneLocation>
<protein>
    <submittedName>
        <fullName evidence="1">Ymj</fullName>
    </submittedName>
</protein>
<evidence type="ECO:0000313" key="1">
    <source>
        <dbReference type="EMBL" id="AAD50318.1"/>
    </source>
</evidence>
<dbReference type="RefSeq" id="WP_010892470.1">
    <property type="nucleotide sequence ID" value="NC_002377.1"/>
</dbReference>
<gene>
    <name evidence="1" type="primary">ymj</name>
</gene>
<keyword evidence="1" id="KW-0614">Plasmid</keyword>
<proteinExistence type="predicted"/>
<dbReference type="EMBL" id="AF242881">
    <property type="protein sequence ID" value="AAD50318.1"/>
    <property type="molecule type" value="Genomic_DNA"/>
</dbReference>
<reference evidence="1" key="1">
    <citation type="submission" date="2000-03" db="EMBL/GenBank/DDBJ databases">
        <title>Octopine-type Ti plasmid sequence.</title>
        <authorList>
            <person name="Winans S.C."/>
            <person name="Zhu J."/>
            <person name="Oger P.M."/>
            <person name="Schrammeijer B."/>
            <person name="Hooykaas P.J."/>
            <person name="Farrand S.K."/>
        </authorList>
    </citation>
    <scope>NUCLEOTIDE SEQUENCE</scope>
    <source>
        <plasmid evidence="1">Ti</plasmid>
    </source>
</reference>
<organism evidence="1">
    <name type="scientific">Agrobacterium tumefaciens</name>
    <dbReference type="NCBI Taxonomy" id="358"/>
    <lineage>
        <taxon>Bacteria</taxon>
        <taxon>Pseudomonadati</taxon>
        <taxon>Pseudomonadota</taxon>
        <taxon>Alphaproteobacteria</taxon>
        <taxon>Hyphomicrobiales</taxon>
        <taxon>Rhizobiaceae</taxon>
        <taxon>Rhizobium/Agrobacterium group</taxon>
        <taxon>Agrobacterium</taxon>
        <taxon>Agrobacterium tumefaciens complex</taxon>
    </lineage>
</organism>
<name>Q9R482_AGRTU</name>
<dbReference type="AlphaFoldDB" id="Q9R482"/>
<sequence>MTPFREQIHPGQHLQGWVEGVGDLELLPQEDGSVVLTIDGEEHTIDTEDDPGETIGNVFGWQILSQLASRRLTVQTESGQHRLDPQALLLVGTAGFRVAAIAQRYARRDPCRFMTVKAEANLYVMTPAS</sequence>